<gene>
    <name evidence="4" type="ORF">WJX75_007096</name>
</gene>
<reference evidence="4 5" key="1">
    <citation type="journal article" date="2024" name="Nat. Commun.">
        <title>Phylogenomics reveals the evolutionary origins of lichenization in chlorophyte algae.</title>
        <authorList>
            <person name="Puginier C."/>
            <person name="Libourel C."/>
            <person name="Otte J."/>
            <person name="Skaloud P."/>
            <person name="Haon M."/>
            <person name="Grisel S."/>
            <person name="Petersen M."/>
            <person name="Berrin J.G."/>
            <person name="Delaux P.M."/>
            <person name="Dal Grande F."/>
            <person name="Keller J."/>
        </authorList>
    </citation>
    <scope>NUCLEOTIDE SEQUENCE [LARGE SCALE GENOMIC DNA]</scope>
    <source>
        <strain evidence="4 5">SAG 216-7</strain>
    </source>
</reference>
<protein>
    <recommendedName>
        <fullName evidence="6">Alpha/beta-hydrolase</fullName>
    </recommendedName>
</protein>
<evidence type="ECO:0000313" key="4">
    <source>
        <dbReference type="EMBL" id="KAK9918809.1"/>
    </source>
</evidence>
<dbReference type="PANTHER" id="PTHR43037:SF5">
    <property type="entry name" value="FERULOYL ESTERASE"/>
    <property type="match status" value="1"/>
</dbReference>
<dbReference type="Proteomes" id="UP001491310">
    <property type="component" value="Unassembled WGS sequence"/>
</dbReference>
<comment type="caution">
    <text evidence="4">The sequence shown here is derived from an EMBL/GenBank/DDBJ whole genome shotgun (WGS) entry which is preliminary data.</text>
</comment>
<proteinExistence type="predicted"/>
<evidence type="ECO:0000256" key="2">
    <source>
        <dbReference type="ARBA" id="ARBA00022801"/>
    </source>
</evidence>
<dbReference type="Gene3D" id="3.40.50.1820">
    <property type="entry name" value="alpha/beta hydrolase"/>
    <property type="match status" value="1"/>
</dbReference>
<sequence>MTRRQGADQLLLLAVTVSLIAAATSQDNGEKAAQLKSQVSGTLSDAQPFQAASTRVDASASQGLLASSTPGRPTVGGTVQRGILRLGLSSSSRDGYLFVPSSYDPAKGAPMIVALHGSGKGGLDALGVLYDQANSAGIIVLAPDSCGTTWDRLQGANGVFGPDIAFIGAAMTETFALYNVDPARLAIQGFSDGATYALALGMLNTRLFKKIMANSPGGVIDGCSMQGSLPIFMSAGLQDDIFPINVAGNPTACYLRTLGYSVTYIQFTGKHEVPPQIATDTVQFFLGTFSSTGSFPAGICTA</sequence>
<keyword evidence="2" id="KW-0378">Hydrolase</keyword>
<feature type="signal peptide" evidence="3">
    <location>
        <begin position="1"/>
        <end position="25"/>
    </location>
</feature>
<dbReference type="InterPro" id="IPR050955">
    <property type="entry name" value="Plant_Biomass_Hydrol_Est"/>
</dbReference>
<keyword evidence="5" id="KW-1185">Reference proteome</keyword>
<name>A0ABR2Z4E5_9CHLO</name>
<evidence type="ECO:0000313" key="5">
    <source>
        <dbReference type="Proteomes" id="UP001491310"/>
    </source>
</evidence>
<dbReference type="InterPro" id="IPR029058">
    <property type="entry name" value="AB_hydrolase_fold"/>
</dbReference>
<dbReference type="EMBL" id="JALJOT010000001">
    <property type="protein sequence ID" value="KAK9918809.1"/>
    <property type="molecule type" value="Genomic_DNA"/>
</dbReference>
<evidence type="ECO:0000256" key="3">
    <source>
        <dbReference type="SAM" id="SignalP"/>
    </source>
</evidence>
<feature type="chain" id="PRO_5047011374" description="Alpha/beta-hydrolase" evidence="3">
    <location>
        <begin position="26"/>
        <end position="302"/>
    </location>
</feature>
<dbReference type="PANTHER" id="PTHR43037">
    <property type="entry name" value="UNNAMED PRODUCT-RELATED"/>
    <property type="match status" value="1"/>
</dbReference>
<keyword evidence="1 3" id="KW-0732">Signal</keyword>
<organism evidence="4 5">
    <name type="scientific">Coccomyxa subellipsoidea</name>
    <dbReference type="NCBI Taxonomy" id="248742"/>
    <lineage>
        <taxon>Eukaryota</taxon>
        <taxon>Viridiplantae</taxon>
        <taxon>Chlorophyta</taxon>
        <taxon>core chlorophytes</taxon>
        <taxon>Trebouxiophyceae</taxon>
        <taxon>Trebouxiophyceae incertae sedis</taxon>
        <taxon>Coccomyxaceae</taxon>
        <taxon>Coccomyxa</taxon>
    </lineage>
</organism>
<accession>A0ABR2Z4E5</accession>
<evidence type="ECO:0008006" key="6">
    <source>
        <dbReference type="Google" id="ProtNLM"/>
    </source>
</evidence>
<evidence type="ECO:0000256" key="1">
    <source>
        <dbReference type="ARBA" id="ARBA00022729"/>
    </source>
</evidence>
<dbReference type="SUPFAM" id="SSF53474">
    <property type="entry name" value="alpha/beta-Hydrolases"/>
    <property type="match status" value="1"/>
</dbReference>